<keyword evidence="3" id="KW-1185">Reference proteome</keyword>
<reference evidence="2 3" key="1">
    <citation type="journal article" date="2019" name="Sci. Rep.">
        <title>Orb-weaving spider Araneus ventricosus genome elucidates the spidroin gene catalogue.</title>
        <authorList>
            <person name="Kono N."/>
            <person name="Nakamura H."/>
            <person name="Ohtoshi R."/>
            <person name="Moran D.A.P."/>
            <person name="Shinohara A."/>
            <person name="Yoshida Y."/>
            <person name="Fujiwara M."/>
            <person name="Mori M."/>
            <person name="Tomita M."/>
            <person name="Arakawa K."/>
        </authorList>
    </citation>
    <scope>NUCLEOTIDE SEQUENCE [LARGE SCALE GENOMIC DNA]</scope>
</reference>
<feature type="compositionally biased region" description="Basic and acidic residues" evidence="1">
    <location>
        <begin position="178"/>
        <end position="194"/>
    </location>
</feature>
<protein>
    <submittedName>
        <fullName evidence="2">Uncharacterized protein</fullName>
    </submittedName>
</protein>
<comment type="caution">
    <text evidence="2">The sequence shown here is derived from an EMBL/GenBank/DDBJ whole genome shotgun (WGS) entry which is preliminary data.</text>
</comment>
<proteinExistence type="predicted"/>
<gene>
    <name evidence="2" type="ORF">AVEN_246948_1</name>
</gene>
<sequence>MQREIPDEGVKMATGQHKAHLDPLRFHESKSIAIDQRRFRLEYRNCCSLSVSFKRCPETKRSSMEWRTKNENSILKAKGQLSAGRVLTTVFWDSQCIVQVDFLQGLLNFMENCRSWLKYLLGPKDIPFRFPPSEPMDWQSCSCEEAMDWEPTDNVEEMEWEEVPLPPQVSAPSPLKPEQGHKENVPKPKASSDRRVKKALRRL</sequence>
<dbReference type="EMBL" id="BGPR01007129">
    <property type="protein sequence ID" value="GBN24495.1"/>
    <property type="molecule type" value="Genomic_DNA"/>
</dbReference>
<dbReference type="Proteomes" id="UP000499080">
    <property type="component" value="Unassembled WGS sequence"/>
</dbReference>
<accession>A0A4Y2MBL5</accession>
<organism evidence="2 3">
    <name type="scientific">Araneus ventricosus</name>
    <name type="common">Orbweaver spider</name>
    <name type="synonym">Epeira ventricosa</name>
    <dbReference type="NCBI Taxonomy" id="182803"/>
    <lineage>
        <taxon>Eukaryota</taxon>
        <taxon>Metazoa</taxon>
        <taxon>Ecdysozoa</taxon>
        <taxon>Arthropoda</taxon>
        <taxon>Chelicerata</taxon>
        <taxon>Arachnida</taxon>
        <taxon>Araneae</taxon>
        <taxon>Araneomorphae</taxon>
        <taxon>Entelegynae</taxon>
        <taxon>Araneoidea</taxon>
        <taxon>Araneidae</taxon>
        <taxon>Araneus</taxon>
    </lineage>
</organism>
<feature type="region of interest" description="Disordered" evidence="1">
    <location>
        <begin position="163"/>
        <end position="203"/>
    </location>
</feature>
<evidence type="ECO:0000313" key="2">
    <source>
        <dbReference type="EMBL" id="GBN24495.1"/>
    </source>
</evidence>
<evidence type="ECO:0000313" key="3">
    <source>
        <dbReference type="Proteomes" id="UP000499080"/>
    </source>
</evidence>
<evidence type="ECO:0000256" key="1">
    <source>
        <dbReference type="SAM" id="MobiDB-lite"/>
    </source>
</evidence>
<name>A0A4Y2MBL5_ARAVE</name>
<dbReference type="AlphaFoldDB" id="A0A4Y2MBL5"/>